<dbReference type="AlphaFoldDB" id="A0A381ZLW9"/>
<sequence length="100" mass="11128">MESSMNRLHTHDSLTSQIVSNEVEFLSETLGNLRDSGEISNDAYLDAGGIQGGLSLIASLLDQNVSDDEIRMQLEQLADRARRISANYPDMDGKIENHRH</sequence>
<accession>A0A381ZLW9</accession>
<organism evidence="1">
    <name type="scientific">marine metagenome</name>
    <dbReference type="NCBI Taxonomy" id="408172"/>
    <lineage>
        <taxon>unclassified sequences</taxon>
        <taxon>metagenomes</taxon>
        <taxon>ecological metagenomes</taxon>
    </lineage>
</organism>
<gene>
    <name evidence="1" type="ORF">METZ01_LOCUS142571</name>
</gene>
<name>A0A381ZLW9_9ZZZZ</name>
<reference evidence="1" key="1">
    <citation type="submission" date="2018-05" db="EMBL/GenBank/DDBJ databases">
        <authorList>
            <person name="Lanie J.A."/>
            <person name="Ng W.-L."/>
            <person name="Kazmierczak K.M."/>
            <person name="Andrzejewski T.M."/>
            <person name="Davidsen T.M."/>
            <person name="Wayne K.J."/>
            <person name="Tettelin H."/>
            <person name="Glass J.I."/>
            <person name="Rusch D."/>
            <person name="Podicherti R."/>
            <person name="Tsui H.-C.T."/>
            <person name="Winkler M.E."/>
        </authorList>
    </citation>
    <scope>NUCLEOTIDE SEQUENCE</scope>
</reference>
<evidence type="ECO:0000313" key="1">
    <source>
        <dbReference type="EMBL" id="SVA89717.1"/>
    </source>
</evidence>
<protein>
    <submittedName>
        <fullName evidence="1">Uncharacterized protein</fullName>
    </submittedName>
</protein>
<proteinExistence type="predicted"/>
<dbReference type="EMBL" id="UINC01021671">
    <property type="protein sequence ID" value="SVA89717.1"/>
    <property type="molecule type" value="Genomic_DNA"/>
</dbReference>